<dbReference type="PROSITE" id="PS50178">
    <property type="entry name" value="ZF_FYVE"/>
    <property type="match status" value="1"/>
</dbReference>
<dbReference type="InterPro" id="IPR052113">
    <property type="entry name" value="FYVE-type_Zinc_Finger"/>
</dbReference>
<dbReference type="OrthoDB" id="660555at2759"/>
<dbReference type="AlphaFoldDB" id="A0A0L0DDE2"/>
<feature type="region of interest" description="Disordered" evidence="5">
    <location>
        <begin position="106"/>
        <end position="126"/>
    </location>
</feature>
<dbReference type="PANTHER" id="PTHR39490">
    <property type="entry name" value="ARRESTIN DOMAIN-CONTAINING PROTEIN D"/>
    <property type="match status" value="1"/>
</dbReference>
<dbReference type="InterPro" id="IPR017455">
    <property type="entry name" value="Znf_FYVE-rel"/>
</dbReference>
<gene>
    <name evidence="7" type="ORF">AMSG_05878</name>
</gene>
<reference evidence="7 8" key="1">
    <citation type="submission" date="2010-05" db="EMBL/GenBank/DDBJ databases">
        <title>The Genome Sequence of Thecamonas trahens ATCC 50062.</title>
        <authorList>
            <consortium name="The Broad Institute Genome Sequencing Platform"/>
            <person name="Russ C."/>
            <person name="Cuomo C."/>
            <person name="Shea T."/>
            <person name="Young S.K."/>
            <person name="Zeng Q."/>
            <person name="Koehrsen M."/>
            <person name="Haas B."/>
            <person name="Borodovsky M."/>
            <person name="Guigo R."/>
            <person name="Alvarado L."/>
            <person name="Berlin A."/>
            <person name="Bochicchio J."/>
            <person name="Borenstein D."/>
            <person name="Chapman S."/>
            <person name="Chen Z."/>
            <person name="Freedman E."/>
            <person name="Gellesch M."/>
            <person name="Goldberg J."/>
            <person name="Griggs A."/>
            <person name="Gujja S."/>
            <person name="Heilman E."/>
            <person name="Heiman D."/>
            <person name="Hepburn T."/>
            <person name="Howarth C."/>
            <person name="Jen D."/>
            <person name="Larson L."/>
            <person name="Mehta T."/>
            <person name="Park D."/>
            <person name="Pearson M."/>
            <person name="Roberts A."/>
            <person name="Saif S."/>
            <person name="Shenoy N."/>
            <person name="Sisk P."/>
            <person name="Stolte C."/>
            <person name="Sykes S."/>
            <person name="Thomson T."/>
            <person name="Walk T."/>
            <person name="White J."/>
            <person name="Yandava C."/>
            <person name="Burger G."/>
            <person name="Gray M.W."/>
            <person name="Holland P.W.H."/>
            <person name="King N."/>
            <person name="Lang F.B.F."/>
            <person name="Roger A.J."/>
            <person name="Ruiz-Trillo I."/>
            <person name="Lander E."/>
            <person name="Nusbaum C."/>
        </authorList>
    </citation>
    <scope>NUCLEOTIDE SEQUENCE [LARGE SCALE GENOMIC DNA]</scope>
    <source>
        <strain evidence="7 8">ATCC 50062</strain>
    </source>
</reference>
<evidence type="ECO:0000256" key="4">
    <source>
        <dbReference type="PROSITE-ProRule" id="PRU00091"/>
    </source>
</evidence>
<evidence type="ECO:0000313" key="8">
    <source>
        <dbReference type="Proteomes" id="UP000054408"/>
    </source>
</evidence>
<dbReference type="InterPro" id="IPR000306">
    <property type="entry name" value="Znf_FYVE"/>
</dbReference>
<dbReference type="EMBL" id="GL349459">
    <property type="protein sequence ID" value="KNC50106.1"/>
    <property type="molecule type" value="Genomic_DNA"/>
</dbReference>
<accession>A0A0L0DDE2</accession>
<evidence type="ECO:0000256" key="2">
    <source>
        <dbReference type="ARBA" id="ARBA00022771"/>
    </source>
</evidence>
<name>A0A0L0DDE2_THETB</name>
<dbReference type="InterPro" id="IPR013083">
    <property type="entry name" value="Znf_RING/FYVE/PHD"/>
</dbReference>
<keyword evidence="3" id="KW-0862">Zinc</keyword>
<dbReference type="STRING" id="461836.A0A0L0DDE2"/>
<dbReference type="Pfam" id="PF01363">
    <property type="entry name" value="FYVE"/>
    <property type="match status" value="2"/>
</dbReference>
<dbReference type="GeneID" id="25565186"/>
<dbReference type="SUPFAM" id="SSF57903">
    <property type="entry name" value="FYVE/PHD zinc finger"/>
    <property type="match status" value="2"/>
</dbReference>
<dbReference type="OMA" id="DDICHEK"/>
<evidence type="ECO:0000256" key="1">
    <source>
        <dbReference type="ARBA" id="ARBA00022723"/>
    </source>
</evidence>
<feature type="domain" description="FYVE-type" evidence="6">
    <location>
        <begin position="152"/>
        <end position="220"/>
    </location>
</feature>
<dbReference type="Proteomes" id="UP000054408">
    <property type="component" value="Unassembled WGS sequence"/>
</dbReference>
<dbReference type="SMART" id="SM00064">
    <property type="entry name" value="FYVE"/>
    <property type="match status" value="2"/>
</dbReference>
<evidence type="ECO:0000256" key="3">
    <source>
        <dbReference type="ARBA" id="ARBA00022833"/>
    </source>
</evidence>
<organism evidence="7 8">
    <name type="scientific">Thecamonas trahens ATCC 50062</name>
    <dbReference type="NCBI Taxonomy" id="461836"/>
    <lineage>
        <taxon>Eukaryota</taxon>
        <taxon>Apusozoa</taxon>
        <taxon>Apusomonadida</taxon>
        <taxon>Apusomonadidae</taxon>
        <taxon>Thecamonas</taxon>
    </lineage>
</organism>
<evidence type="ECO:0000256" key="5">
    <source>
        <dbReference type="SAM" id="MobiDB-lite"/>
    </source>
</evidence>
<evidence type="ECO:0000313" key="7">
    <source>
        <dbReference type="EMBL" id="KNC50106.1"/>
    </source>
</evidence>
<feature type="compositionally biased region" description="Low complexity" evidence="5">
    <location>
        <begin position="106"/>
        <end position="120"/>
    </location>
</feature>
<sequence>MAAEAIDTSHWISSEHVSSCMQPGCETEFSTTHTPNHCYRCGLVYCLSHVARKRTMRDRSTAFKAARTARARERVVETNKLLRRLEKLALGPQAAADSSLAVSRLSASPSRAGPSSSPGTSSGGGGSFFSRLKAKALGNREFEASVVRWKPEKAATQCGACEAPFSLLSRKIHCRLCGNVFCSSCTQNRVPFGILRATHKRIEVPDGEVRTCSSCFQLATARYRRARLEIKIEDASAVPSPLAYMRYYHAMAAERKLINNIVPEYESVTAALDKYVVPSASAEAQQARREFRERQEARAVHLQKMLTKHFHKLEALGKRVAALDTDSPLTAKVQRNIYLASVVFTQELFAQRKALAELSRKR</sequence>
<keyword evidence="1" id="KW-0479">Metal-binding</keyword>
<proteinExistence type="predicted"/>
<dbReference type="PANTHER" id="PTHR39490:SF8">
    <property type="entry name" value="ZINC FINGER FYVE DOMAIN-CONTAINING PROTEIN 21"/>
    <property type="match status" value="1"/>
</dbReference>
<dbReference type="GO" id="GO:0008270">
    <property type="term" value="F:zinc ion binding"/>
    <property type="evidence" value="ECO:0007669"/>
    <property type="project" value="UniProtKB-KW"/>
</dbReference>
<dbReference type="InterPro" id="IPR011011">
    <property type="entry name" value="Znf_FYVE_PHD"/>
</dbReference>
<keyword evidence="8" id="KW-1185">Reference proteome</keyword>
<dbReference type="Gene3D" id="3.30.40.10">
    <property type="entry name" value="Zinc/RING finger domain, C3HC4 (zinc finger)"/>
    <property type="match status" value="2"/>
</dbReference>
<keyword evidence="2 4" id="KW-0863">Zinc-finger</keyword>
<protein>
    <recommendedName>
        <fullName evidence="6">FYVE-type domain-containing protein</fullName>
    </recommendedName>
</protein>
<dbReference type="eggNOG" id="KOG4471">
    <property type="taxonomic scope" value="Eukaryota"/>
</dbReference>
<evidence type="ECO:0000259" key="6">
    <source>
        <dbReference type="PROSITE" id="PS50178"/>
    </source>
</evidence>
<dbReference type="RefSeq" id="XP_013757265.1">
    <property type="nucleotide sequence ID" value="XM_013901811.1"/>
</dbReference>